<name>A0A9X0WJD6_9GAMM</name>
<accession>A0A9X0WJD6</accession>
<evidence type="ECO:0000313" key="2">
    <source>
        <dbReference type="EMBL" id="MBK1645565.1"/>
    </source>
</evidence>
<keyword evidence="1" id="KW-0812">Transmembrane</keyword>
<keyword evidence="3" id="KW-1185">Reference proteome</keyword>
<comment type="caution">
    <text evidence="2">The sequence shown here is derived from an EMBL/GenBank/DDBJ whole genome shotgun (WGS) entry which is preliminary data.</text>
</comment>
<evidence type="ECO:0000256" key="1">
    <source>
        <dbReference type="SAM" id="Phobius"/>
    </source>
</evidence>
<keyword evidence="1" id="KW-0472">Membrane</keyword>
<evidence type="ECO:0000313" key="3">
    <source>
        <dbReference type="Proteomes" id="UP001138802"/>
    </source>
</evidence>
<dbReference type="AlphaFoldDB" id="A0A9X0WJD6"/>
<sequence>MPITTGIRNLSGWNIGLVALLLAVLATGCAMVENDRRALALQASTNGYQAALRWGYYDNAIGYLEPDPRGLDPLGESLNTIRVTGYDVVQPPLIHGDGTATQIVVIDYLFQDTQVVKRLTDRQRWRWDEAAGRWWLVSGLPAFRTHDATTQRPYP</sequence>
<feature type="transmembrane region" description="Helical" evidence="1">
    <location>
        <begin position="12"/>
        <end position="32"/>
    </location>
</feature>
<dbReference type="EMBL" id="NRSD01000013">
    <property type="protein sequence ID" value="MBK1645565.1"/>
    <property type="molecule type" value="Genomic_DNA"/>
</dbReference>
<dbReference type="Proteomes" id="UP001138802">
    <property type="component" value="Unassembled WGS sequence"/>
</dbReference>
<gene>
    <name evidence="2" type="ORF">CKO25_13110</name>
</gene>
<proteinExistence type="predicted"/>
<protein>
    <submittedName>
        <fullName evidence="2">Uncharacterized protein</fullName>
    </submittedName>
</protein>
<organism evidence="2 3">
    <name type="scientific">Thiocapsa imhoffii</name>
    <dbReference type="NCBI Taxonomy" id="382777"/>
    <lineage>
        <taxon>Bacteria</taxon>
        <taxon>Pseudomonadati</taxon>
        <taxon>Pseudomonadota</taxon>
        <taxon>Gammaproteobacteria</taxon>
        <taxon>Chromatiales</taxon>
        <taxon>Chromatiaceae</taxon>
        <taxon>Thiocapsa</taxon>
    </lineage>
</organism>
<dbReference type="RefSeq" id="WP_200388377.1">
    <property type="nucleotide sequence ID" value="NZ_NRSD01000013.1"/>
</dbReference>
<reference evidence="2 3" key="1">
    <citation type="journal article" date="2020" name="Microorganisms">
        <title>Osmotic Adaptation and Compatible Solute Biosynthesis of Phototrophic Bacteria as Revealed from Genome Analyses.</title>
        <authorList>
            <person name="Imhoff J.F."/>
            <person name="Rahn T."/>
            <person name="Kunzel S."/>
            <person name="Keller A."/>
            <person name="Neulinger S.C."/>
        </authorList>
    </citation>
    <scope>NUCLEOTIDE SEQUENCE [LARGE SCALE GENOMIC DNA]</scope>
    <source>
        <strain evidence="2 3">DSM 21303</strain>
    </source>
</reference>
<keyword evidence="1" id="KW-1133">Transmembrane helix</keyword>